<dbReference type="EMBL" id="KZ613946">
    <property type="protein sequence ID" value="PMD39806.1"/>
    <property type="molecule type" value="Genomic_DNA"/>
</dbReference>
<evidence type="ECO:0008006" key="4">
    <source>
        <dbReference type="Google" id="ProtNLM"/>
    </source>
</evidence>
<evidence type="ECO:0000313" key="3">
    <source>
        <dbReference type="Proteomes" id="UP000235786"/>
    </source>
</evidence>
<dbReference type="AlphaFoldDB" id="A0A2J6RMQ9"/>
<evidence type="ECO:0000256" key="1">
    <source>
        <dbReference type="SAM" id="MobiDB-lite"/>
    </source>
</evidence>
<dbReference type="OrthoDB" id="332863at2759"/>
<name>A0A2J6RMQ9_HYAVF</name>
<protein>
    <recommendedName>
        <fullName evidence="4">Metallo-beta-lactamase domain-containing protein</fullName>
    </recommendedName>
</protein>
<dbReference type="InterPro" id="IPR036866">
    <property type="entry name" value="RibonucZ/Hydroxyglut_hydro"/>
</dbReference>
<organism evidence="2 3">
    <name type="scientific">Hyaloscypha variabilis (strain UAMH 11265 / GT02V1 / F)</name>
    <name type="common">Meliniomyces variabilis</name>
    <dbReference type="NCBI Taxonomy" id="1149755"/>
    <lineage>
        <taxon>Eukaryota</taxon>
        <taxon>Fungi</taxon>
        <taxon>Dikarya</taxon>
        <taxon>Ascomycota</taxon>
        <taxon>Pezizomycotina</taxon>
        <taxon>Leotiomycetes</taxon>
        <taxon>Helotiales</taxon>
        <taxon>Hyaloscyphaceae</taxon>
        <taxon>Hyaloscypha</taxon>
        <taxon>Hyaloscypha variabilis</taxon>
    </lineage>
</organism>
<accession>A0A2J6RMQ9</accession>
<evidence type="ECO:0000313" key="2">
    <source>
        <dbReference type="EMBL" id="PMD39806.1"/>
    </source>
</evidence>
<gene>
    <name evidence="2" type="ORF">L207DRAFT_583656</name>
</gene>
<reference evidence="2 3" key="1">
    <citation type="submission" date="2016-04" db="EMBL/GenBank/DDBJ databases">
        <title>A degradative enzymes factory behind the ericoid mycorrhizal symbiosis.</title>
        <authorList>
            <consortium name="DOE Joint Genome Institute"/>
            <person name="Martino E."/>
            <person name="Morin E."/>
            <person name="Grelet G."/>
            <person name="Kuo A."/>
            <person name="Kohler A."/>
            <person name="Daghino S."/>
            <person name="Barry K."/>
            <person name="Choi C."/>
            <person name="Cichocki N."/>
            <person name="Clum A."/>
            <person name="Copeland A."/>
            <person name="Hainaut M."/>
            <person name="Haridas S."/>
            <person name="Labutti K."/>
            <person name="Lindquist E."/>
            <person name="Lipzen A."/>
            <person name="Khouja H.-R."/>
            <person name="Murat C."/>
            <person name="Ohm R."/>
            <person name="Olson A."/>
            <person name="Spatafora J."/>
            <person name="Veneault-Fourrey C."/>
            <person name="Henrissat B."/>
            <person name="Grigoriev I."/>
            <person name="Martin F."/>
            <person name="Perotto S."/>
        </authorList>
    </citation>
    <scope>NUCLEOTIDE SEQUENCE [LARGE SCALE GENOMIC DNA]</scope>
    <source>
        <strain evidence="2 3">F</strain>
    </source>
</reference>
<keyword evidence="3" id="KW-1185">Reference proteome</keyword>
<sequence>MSLTVKHLNSDASFLLTFQPISSSFPPSPAQSSQTFTILLDPWLSGPSKIFHSKFSITKHKAKACISSLHELPEPDIVIISQDKSDHCHKETLTQLPQSGGKTVILAEPVAAKVIKGWKHFDASKLATLPKWENTKNKASTLYRVPVPSFTPYGVPGEVTIAFIPQKGDITRLHNAICITYRPPTSLLDNRPDTPPDTPRSTTTFDTSNSNKALSVIYSPHGCTYKTIQPYITSHLVSEAALPLTALLHCFDKIQNAWYLGGNVCTGFPGGLEIAQNLCARAWISAHDGDKDIKGVATKKIVIEKYDREEVESVISPRSAKFPNRRIGTEAVVLQPGEEIRLSNAMDFGFDDDSNEGGPRDRFTNLGAI</sequence>
<dbReference type="PANTHER" id="PTHR36142:SF5">
    <property type="entry name" value="METALLO-BETA-LACTAMASE DOMAIN-CONTAINING PROTEIN"/>
    <property type="match status" value="1"/>
</dbReference>
<feature type="region of interest" description="Disordered" evidence="1">
    <location>
        <begin position="187"/>
        <end position="207"/>
    </location>
</feature>
<dbReference type="PANTHER" id="PTHR36142">
    <property type="entry name" value="METALLO-HYDROLASE/OXIDOREDUCTASE SUPERFAMILY PROTEIN"/>
    <property type="match status" value="1"/>
</dbReference>
<proteinExistence type="predicted"/>
<dbReference type="STRING" id="1149755.A0A2J6RMQ9"/>
<dbReference type="Pfam" id="PF13483">
    <property type="entry name" value="Lactamase_B_3"/>
    <property type="match status" value="1"/>
</dbReference>
<dbReference type="Gene3D" id="3.60.15.10">
    <property type="entry name" value="Ribonuclease Z/Hydroxyacylglutathione hydrolase-like"/>
    <property type="match status" value="1"/>
</dbReference>
<dbReference type="Proteomes" id="UP000235786">
    <property type="component" value="Unassembled WGS sequence"/>
</dbReference>